<sequence>MSSTWIHMTSKFQDGIALINSIEPSKLRLLVNRIALFMQRDLSVKTSSPFTEEEEAKLEKSLDLTTKDVQLVIDSANLILQQAAYHVIKPDILKNKLTEGINLEEERATVIAAVWGANANSIVESLRKRSVLPYQFADITWLLNIEVSSNKKSKLKEPIAVLELSLRGSDDSMNQKVKLEMRKPELQQLYQNLEKIQTQLDALK</sequence>
<evidence type="ECO:0000259" key="1">
    <source>
        <dbReference type="PROSITE" id="PS51269"/>
    </source>
</evidence>
<gene>
    <name evidence="2" type="ORF">ONE63_008732</name>
</gene>
<organism evidence="2 3">
    <name type="scientific">Megalurothrips usitatus</name>
    <name type="common">bean blossom thrips</name>
    <dbReference type="NCBI Taxonomy" id="439358"/>
    <lineage>
        <taxon>Eukaryota</taxon>
        <taxon>Metazoa</taxon>
        <taxon>Ecdysozoa</taxon>
        <taxon>Arthropoda</taxon>
        <taxon>Hexapoda</taxon>
        <taxon>Insecta</taxon>
        <taxon>Pterygota</taxon>
        <taxon>Neoptera</taxon>
        <taxon>Paraneoptera</taxon>
        <taxon>Thysanoptera</taxon>
        <taxon>Terebrantia</taxon>
        <taxon>Thripoidea</taxon>
        <taxon>Thripidae</taxon>
        <taxon>Megalurothrips</taxon>
    </lineage>
</organism>
<keyword evidence="3" id="KW-1185">Reference proteome</keyword>
<dbReference type="InterPro" id="IPR017920">
    <property type="entry name" value="COMM"/>
</dbReference>
<evidence type="ECO:0000313" key="3">
    <source>
        <dbReference type="Proteomes" id="UP001075354"/>
    </source>
</evidence>
<comment type="caution">
    <text evidence="2">The sequence shown here is derived from an EMBL/GenBank/DDBJ whole genome shotgun (WGS) entry which is preliminary data.</text>
</comment>
<dbReference type="InterPro" id="IPR037361">
    <property type="entry name" value="COMMD10"/>
</dbReference>
<protein>
    <recommendedName>
        <fullName evidence="1">COMM domain-containing protein</fullName>
    </recommendedName>
</protein>
<evidence type="ECO:0000313" key="2">
    <source>
        <dbReference type="EMBL" id="KAJ1527201.1"/>
    </source>
</evidence>
<dbReference type="Pfam" id="PF21672">
    <property type="entry name" value="COMM_HN"/>
    <property type="match status" value="1"/>
</dbReference>
<dbReference type="Proteomes" id="UP001075354">
    <property type="component" value="Chromosome 6"/>
</dbReference>
<dbReference type="EMBL" id="JAPTSV010000006">
    <property type="protein sequence ID" value="KAJ1527201.1"/>
    <property type="molecule type" value="Genomic_DNA"/>
</dbReference>
<accession>A0AAV7XM40</accession>
<feature type="domain" description="COMM" evidence="1">
    <location>
        <begin position="135"/>
        <end position="204"/>
    </location>
</feature>
<proteinExistence type="predicted"/>
<dbReference type="AlphaFoldDB" id="A0AAV7XM40"/>
<dbReference type="PANTHER" id="PTHR12333:SF0">
    <property type="entry name" value="COMM DOMAIN-CONTAINING PROTEIN 10"/>
    <property type="match status" value="1"/>
</dbReference>
<dbReference type="PANTHER" id="PTHR12333">
    <property type="entry name" value="COMM DOMAIN CONTAINING PROTEIN 10"/>
    <property type="match status" value="1"/>
</dbReference>
<name>A0AAV7XM40_9NEOP</name>
<reference evidence="2" key="1">
    <citation type="submission" date="2022-12" db="EMBL/GenBank/DDBJ databases">
        <title>Chromosome-level genome assembly of the bean flower thrips Megalurothrips usitatus.</title>
        <authorList>
            <person name="Ma L."/>
            <person name="Liu Q."/>
            <person name="Li H."/>
            <person name="Cai W."/>
        </authorList>
    </citation>
    <scope>NUCLEOTIDE SEQUENCE</scope>
    <source>
        <strain evidence="2">Cailab_2022a</strain>
    </source>
</reference>
<dbReference type="Pfam" id="PF07258">
    <property type="entry name" value="COMM_domain"/>
    <property type="match status" value="1"/>
</dbReference>
<dbReference type="PROSITE" id="PS51269">
    <property type="entry name" value="COMM"/>
    <property type="match status" value="1"/>
</dbReference>